<name>A0A1G1ZQG6_9BACT</name>
<dbReference type="InterPro" id="IPR008145">
    <property type="entry name" value="GK/Ca_channel_bsu"/>
</dbReference>
<sequence length="308" mass="34476">MDRVILESPYAGDVEVNLNYLRLCMRDCLMRGEAPFASHGLYTQLGVLDDCDLEQRAIGIEAGLAWGTAARKTVIYIDRGISRGMRYGIERASKEGRLVEYRTLHPIRIVTITGSSGAGKTSIIKKLLAQNPLFKLVISFTTRTARSSDLPGEYQCGVSAETFEAWNKENKFLWLISAHGNSYGTLKDSVVDALIGSDLSFMPIVPDVIKPLRDYAETKLTGRVLSFYILSPPEEELRRRLKIRGEDDATIEKRVGDCKQWDEAVQNSGIPYIFITNEELDRGVEKASLEILKYLGVYDPMSIPILNS</sequence>
<keyword evidence="2" id="KW-0808">Transferase</keyword>
<dbReference type="PANTHER" id="PTHR23117">
    <property type="entry name" value="GUANYLATE KINASE-RELATED"/>
    <property type="match status" value="1"/>
</dbReference>
<dbReference type="GO" id="GO:0005829">
    <property type="term" value="C:cytosol"/>
    <property type="evidence" value="ECO:0007669"/>
    <property type="project" value="TreeGrafter"/>
</dbReference>
<dbReference type="InterPro" id="IPR008144">
    <property type="entry name" value="Guanylate_kin-like_dom"/>
</dbReference>
<dbReference type="InterPro" id="IPR027417">
    <property type="entry name" value="P-loop_NTPase"/>
</dbReference>
<dbReference type="InterPro" id="IPR056670">
    <property type="entry name" value="DUF7768"/>
</dbReference>
<protein>
    <recommendedName>
        <fullName evidence="4">Guanylate kinase-like domain-containing protein</fullName>
    </recommendedName>
</protein>
<feature type="domain" description="Guanylate kinase-like" evidence="4">
    <location>
        <begin position="107"/>
        <end position="292"/>
    </location>
</feature>
<dbReference type="PROSITE" id="PS50052">
    <property type="entry name" value="GUANYLATE_KINASE_2"/>
    <property type="match status" value="1"/>
</dbReference>
<reference evidence="5 6" key="1">
    <citation type="journal article" date="2016" name="Nat. Commun.">
        <title>Thousands of microbial genomes shed light on interconnected biogeochemical processes in an aquifer system.</title>
        <authorList>
            <person name="Anantharaman K."/>
            <person name="Brown C.T."/>
            <person name="Hug L.A."/>
            <person name="Sharon I."/>
            <person name="Castelle C.J."/>
            <person name="Probst A.J."/>
            <person name="Thomas B.C."/>
            <person name="Singh A."/>
            <person name="Wilkins M.J."/>
            <person name="Karaoz U."/>
            <person name="Brodie E.L."/>
            <person name="Williams K.H."/>
            <person name="Hubbard S.S."/>
            <person name="Banfield J.F."/>
        </authorList>
    </citation>
    <scope>NUCLEOTIDE SEQUENCE [LARGE SCALE GENOMIC DNA]</scope>
</reference>
<comment type="similarity">
    <text evidence="1">Belongs to the guanylate kinase family.</text>
</comment>
<dbReference type="Pfam" id="PF24963">
    <property type="entry name" value="DUF7768"/>
    <property type="match status" value="1"/>
</dbReference>
<evidence type="ECO:0000256" key="1">
    <source>
        <dbReference type="ARBA" id="ARBA00005790"/>
    </source>
</evidence>
<dbReference type="SUPFAM" id="SSF52540">
    <property type="entry name" value="P-loop containing nucleoside triphosphate hydrolases"/>
    <property type="match status" value="1"/>
</dbReference>
<evidence type="ECO:0000256" key="3">
    <source>
        <dbReference type="ARBA" id="ARBA00022777"/>
    </source>
</evidence>
<accession>A0A1G1ZQG6</accession>
<comment type="caution">
    <text evidence="5">The sequence shown here is derived from an EMBL/GenBank/DDBJ whole genome shotgun (WGS) entry which is preliminary data.</text>
</comment>
<dbReference type="GO" id="GO:0004385">
    <property type="term" value="F:GMP kinase activity"/>
    <property type="evidence" value="ECO:0007669"/>
    <property type="project" value="TreeGrafter"/>
</dbReference>
<dbReference type="Proteomes" id="UP000177690">
    <property type="component" value="Unassembled WGS sequence"/>
</dbReference>
<dbReference type="SMART" id="SM00072">
    <property type="entry name" value="GuKc"/>
    <property type="match status" value="1"/>
</dbReference>
<keyword evidence="3" id="KW-0418">Kinase</keyword>
<dbReference type="Pfam" id="PF00625">
    <property type="entry name" value="Guanylate_kin"/>
    <property type="match status" value="1"/>
</dbReference>
<dbReference type="EMBL" id="MHJL01000037">
    <property type="protein sequence ID" value="OGY66685.1"/>
    <property type="molecule type" value="Genomic_DNA"/>
</dbReference>
<dbReference type="PANTHER" id="PTHR23117:SF13">
    <property type="entry name" value="GUANYLATE KINASE"/>
    <property type="match status" value="1"/>
</dbReference>
<dbReference type="AlphaFoldDB" id="A0A1G1ZQG6"/>
<evidence type="ECO:0000259" key="4">
    <source>
        <dbReference type="PROSITE" id="PS50052"/>
    </source>
</evidence>
<dbReference type="STRING" id="1798409.A3I24_03345"/>
<evidence type="ECO:0000313" key="5">
    <source>
        <dbReference type="EMBL" id="OGY66685.1"/>
    </source>
</evidence>
<gene>
    <name evidence="5" type="ORF">A3I24_03345</name>
</gene>
<evidence type="ECO:0000313" key="6">
    <source>
        <dbReference type="Proteomes" id="UP000177690"/>
    </source>
</evidence>
<proteinExistence type="inferred from homology"/>
<dbReference type="Gene3D" id="3.40.50.300">
    <property type="entry name" value="P-loop containing nucleotide triphosphate hydrolases"/>
    <property type="match status" value="1"/>
</dbReference>
<organism evidence="5 6">
    <name type="scientific">Candidatus Harrisonbacteria bacterium RIFCSPLOWO2_02_FULL_41_13b</name>
    <dbReference type="NCBI Taxonomy" id="1798409"/>
    <lineage>
        <taxon>Bacteria</taxon>
        <taxon>Candidatus Harrisoniibacteriota</taxon>
    </lineage>
</organism>
<evidence type="ECO:0000256" key="2">
    <source>
        <dbReference type="ARBA" id="ARBA00022679"/>
    </source>
</evidence>